<dbReference type="EMBL" id="RWGY01000002">
    <property type="protein sequence ID" value="TVU50506.1"/>
    <property type="molecule type" value="Genomic_DNA"/>
</dbReference>
<name>A0A5J9WRC8_9POAL</name>
<protein>
    <submittedName>
        <fullName evidence="2">Uncharacterized protein</fullName>
    </submittedName>
</protein>
<feature type="region of interest" description="Disordered" evidence="1">
    <location>
        <begin position="29"/>
        <end position="49"/>
    </location>
</feature>
<dbReference type="Gramene" id="TVU50506">
    <property type="protein sequence ID" value="TVU50506"/>
    <property type="gene ID" value="EJB05_01879"/>
</dbReference>
<keyword evidence="3" id="KW-1185">Reference proteome</keyword>
<feature type="non-terminal residue" evidence="2">
    <location>
        <position position="1"/>
    </location>
</feature>
<accession>A0A5J9WRC8</accession>
<sequence>MIEKILQQQPRHTNASLTDLGVLATAVDKQSGKSISHTNHAAHTSDCDVSSSREEVISVMPQSSSPTVGVTAPVDQGTATYPTGPLFDDPPKVFSTVEKYENYLRQAI</sequence>
<dbReference type="AlphaFoldDB" id="A0A5J9WRC8"/>
<gene>
    <name evidence="2" type="ORF">EJB05_01879</name>
</gene>
<dbReference type="Proteomes" id="UP000324897">
    <property type="component" value="Chromosome 6"/>
</dbReference>
<evidence type="ECO:0000313" key="2">
    <source>
        <dbReference type="EMBL" id="TVU50506.1"/>
    </source>
</evidence>
<comment type="caution">
    <text evidence="2">The sequence shown here is derived from an EMBL/GenBank/DDBJ whole genome shotgun (WGS) entry which is preliminary data.</text>
</comment>
<evidence type="ECO:0000313" key="3">
    <source>
        <dbReference type="Proteomes" id="UP000324897"/>
    </source>
</evidence>
<reference evidence="2 3" key="1">
    <citation type="journal article" date="2019" name="Sci. Rep.">
        <title>A high-quality genome of Eragrostis curvula grass provides insights into Poaceae evolution and supports new strategies to enhance forage quality.</title>
        <authorList>
            <person name="Carballo J."/>
            <person name="Santos B.A.C.M."/>
            <person name="Zappacosta D."/>
            <person name="Garbus I."/>
            <person name="Selva J.P."/>
            <person name="Gallo C.A."/>
            <person name="Diaz A."/>
            <person name="Albertini E."/>
            <person name="Caccamo M."/>
            <person name="Echenique V."/>
        </authorList>
    </citation>
    <scope>NUCLEOTIDE SEQUENCE [LARGE SCALE GENOMIC DNA]</scope>
    <source>
        <strain evidence="3">cv. Victoria</strain>
        <tissue evidence="2">Leaf</tissue>
    </source>
</reference>
<feature type="compositionally biased region" description="Polar residues" evidence="1">
    <location>
        <begin position="32"/>
        <end position="42"/>
    </location>
</feature>
<evidence type="ECO:0000256" key="1">
    <source>
        <dbReference type="SAM" id="MobiDB-lite"/>
    </source>
</evidence>
<proteinExistence type="predicted"/>
<organism evidence="2 3">
    <name type="scientific">Eragrostis curvula</name>
    <name type="common">weeping love grass</name>
    <dbReference type="NCBI Taxonomy" id="38414"/>
    <lineage>
        <taxon>Eukaryota</taxon>
        <taxon>Viridiplantae</taxon>
        <taxon>Streptophyta</taxon>
        <taxon>Embryophyta</taxon>
        <taxon>Tracheophyta</taxon>
        <taxon>Spermatophyta</taxon>
        <taxon>Magnoliopsida</taxon>
        <taxon>Liliopsida</taxon>
        <taxon>Poales</taxon>
        <taxon>Poaceae</taxon>
        <taxon>PACMAD clade</taxon>
        <taxon>Chloridoideae</taxon>
        <taxon>Eragrostideae</taxon>
        <taxon>Eragrostidinae</taxon>
        <taxon>Eragrostis</taxon>
    </lineage>
</organism>